<evidence type="ECO:0008006" key="4">
    <source>
        <dbReference type="Google" id="ProtNLM"/>
    </source>
</evidence>
<organism evidence="2 3">
    <name type="scientific">Melanomma pulvis-pyrius CBS 109.77</name>
    <dbReference type="NCBI Taxonomy" id="1314802"/>
    <lineage>
        <taxon>Eukaryota</taxon>
        <taxon>Fungi</taxon>
        <taxon>Dikarya</taxon>
        <taxon>Ascomycota</taxon>
        <taxon>Pezizomycotina</taxon>
        <taxon>Dothideomycetes</taxon>
        <taxon>Pleosporomycetidae</taxon>
        <taxon>Pleosporales</taxon>
        <taxon>Melanommataceae</taxon>
        <taxon>Melanomma</taxon>
    </lineage>
</organism>
<dbReference type="Proteomes" id="UP000799757">
    <property type="component" value="Unassembled WGS sequence"/>
</dbReference>
<reference evidence="2" key="1">
    <citation type="journal article" date="2020" name="Stud. Mycol.">
        <title>101 Dothideomycetes genomes: a test case for predicting lifestyles and emergence of pathogens.</title>
        <authorList>
            <person name="Haridas S."/>
            <person name="Albert R."/>
            <person name="Binder M."/>
            <person name="Bloem J."/>
            <person name="Labutti K."/>
            <person name="Salamov A."/>
            <person name="Andreopoulos B."/>
            <person name="Baker S."/>
            <person name="Barry K."/>
            <person name="Bills G."/>
            <person name="Bluhm B."/>
            <person name="Cannon C."/>
            <person name="Castanera R."/>
            <person name="Culley D."/>
            <person name="Daum C."/>
            <person name="Ezra D."/>
            <person name="Gonzalez J."/>
            <person name="Henrissat B."/>
            <person name="Kuo A."/>
            <person name="Liang C."/>
            <person name="Lipzen A."/>
            <person name="Lutzoni F."/>
            <person name="Magnuson J."/>
            <person name="Mondo S."/>
            <person name="Nolan M."/>
            <person name="Ohm R."/>
            <person name="Pangilinan J."/>
            <person name="Park H.-J."/>
            <person name="Ramirez L."/>
            <person name="Alfaro M."/>
            <person name="Sun H."/>
            <person name="Tritt A."/>
            <person name="Yoshinaga Y."/>
            <person name="Zwiers L.-H."/>
            <person name="Turgeon B."/>
            <person name="Goodwin S."/>
            <person name="Spatafora J."/>
            <person name="Crous P."/>
            <person name="Grigoriev I."/>
        </authorList>
    </citation>
    <scope>NUCLEOTIDE SEQUENCE</scope>
    <source>
        <strain evidence="2">CBS 109.77</strain>
    </source>
</reference>
<sequence>MFPTIPRLLIAIIVITTCALSIAIPTPAKYDSISRAFAIDPSCPGRPGCVNKFYILGGSRLSPASCAETCLANDNCVSYQTGIDGSTLPFCNFLGDKASVVRLNDPSDWCKAFTVTNKNCSDPYA</sequence>
<evidence type="ECO:0000256" key="1">
    <source>
        <dbReference type="SAM" id="SignalP"/>
    </source>
</evidence>
<accession>A0A6A6X897</accession>
<feature type="signal peptide" evidence="1">
    <location>
        <begin position="1"/>
        <end position="23"/>
    </location>
</feature>
<keyword evidence="1" id="KW-0732">Signal</keyword>
<proteinExistence type="predicted"/>
<keyword evidence="3" id="KW-1185">Reference proteome</keyword>
<name>A0A6A6X897_9PLEO</name>
<dbReference type="EMBL" id="MU001966">
    <property type="protein sequence ID" value="KAF2792528.1"/>
    <property type="molecule type" value="Genomic_DNA"/>
</dbReference>
<evidence type="ECO:0000313" key="2">
    <source>
        <dbReference type="EMBL" id="KAF2792528.1"/>
    </source>
</evidence>
<gene>
    <name evidence="2" type="ORF">K505DRAFT_362840</name>
</gene>
<evidence type="ECO:0000313" key="3">
    <source>
        <dbReference type="Proteomes" id="UP000799757"/>
    </source>
</evidence>
<feature type="chain" id="PRO_5025641504" description="Apple domain-containing protein" evidence="1">
    <location>
        <begin position="24"/>
        <end position="125"/>
    </location>
</feature>
<dbReference type="AlphaFoldDB" id="A0A6A6X897"/>
<protein>
    <recommendedName>
        <fullName evidence="4">Apple domain-containing protein</fullName>
    </recommendedName>
</protein>